<dbReference type="RefSeq" id="WP_160855062.1">
    <property type="nucleotide sequence ID" value="NZ_WUWG01000003.1"/>
</dbReference>
<dbReference type="Gene3D" id="3.40.190.10">
    <property type="entry name" value="Periplasmic binding protein-like II"/>
    <property type="match status" value="2"/>
</dbReference>
<evidence type="ECO:0000313" key="3">
    <source>
        <dbReference type="Proteomes" id="UP000436016"/>
    </source>
</evidence>
<dbReference type="SUPFAM" id="SSF53850">
    <property type="entry name" value="Periplasmic binding protein-like II"/>
    <property type="match status" value="1"/>
</dbReference>
<gene>
    <name evidence="2" type="ORF">GSH16_11305</name>
</gene>
<evidence type="ECO:0000259" key="1">
    <source>
        <dbReference type="Pfam" id="PF09084"/>
    </source>
</evidence>
<dbReference type="EMBL" id="WUWG01000003">
    <property type="protein sequence ID" value="MXU66039.1"/>
    <property type="molecule type" value="Genomic_DNA"/>
</dbReference>
<reference evidence="2 3" key="1">
    <citation type="submission" date="2019-12" db="EMBL/GenBank/DDBJ databases">
        <title>Strain KN286 was isolated from seawater, which was collected from Caroline Seamount in the tropical western Pacific.</title>
        <authorList>
            <person name="Wang Q."/>
        </authorList>
    </citation>
    <scope>NUCLEOTIDE SEQUENCE [LARGE SCALE GENOMIC DNA]</scope>
    <source>
        <strain evidence="2 3">KN286</strain>
    </source>
</reference>
<evidence type="ECO:0000313" key="2">
    <source>
        <dbReference type="EMBL" id="MXU66039.1"/>
    </source>
</evidence>
<name>A0A6B0TTD4_9RHOB</name>
<keyword evidence="3" id="KW-1185">Reference proteome</keyword>
<dbReference type="InterPro" id="IPR006311">
    <property type="entry name" value="TAT_signal"/>
</dbReference>
<sequence>MLKRRTVLKSMAAGLGAGIVAGPLGLGVGRALADGHAPLTINVPGNTLGVHVPYMAAINEGLVELGEPAAKWERVPKLQTITQSILSGQTEVGAGDAISTLRAVEAGADLKIIGNAFMHTSLVFVVNADKISEPKDLEKDDVTIAVNSKGDFTHVMVVGPMTAKGVDMDKVNVIKMGGSGNRFRALLAGKVDGVPLHFDQAAELASQGNFKVLIEPAKEYEAFLGEVWIVSGGWLEKPENRDRAKALLKATTIAFRQANDDPAWYADMYRKHGTKENMATATDEEIEVVRQALGVDIGCWPNDMHHELAVYEQLLPVYKAAGAIKGTVDLTQVVDTSLIDEVLADIG</sequence>
<dbReference type="AlphaFoldDB" id="A0A6B0TTD4"/>
<organism evidence="2 3">
    <name type="scientific">Oceanomicrobium pacificus</name>
    <dbReference type="NCBI Taxonomy" id="2692916"/>
    <lineage>
        <taxon>Bacteria</taxon>
        <taxon>Pseudomonadati</taxon>
        <taxon>Pseudomonadota</taxon>
        <taxon>Alphaproteobacteria</taxon>
        <taxon>Rhodobacterales</taxon>
        <taxon>Paracoccaceae</taxon>
        <taxon>Oceanomicrobium</taxon>
    </lineage>
</organism>
<protein>
    <submittedName>
        <fullName evidence="2">ABC transporter substrate-binding protein</fullName>
    </submittedName>
</protein>
<dbReference type="Pfam" id="PF09084">
    <property type="entry name" value="NMT1"/>
    <property type="match status" value="1"/>
</dbReference>
<dbReference type="PANTHER" id="PTHR30024:SF42">
    <property type="entry name" value="ALIPHATIC SULFONATES-BINDING PROTEIN-RELATED"/>
    <property type="match status" value="1"/>
</dbReference>
<dbReference type="InterPro" id="IPR015168">
    <property type="entry name" value="SsuA/THI5"/>
</dbReference>
<dbReference type="Proteomes" id="UP000436016">
    <property type="component" value="Unassembled WGS sequence"/>
</dbReference>
<accession>A0A6B0TTD4</accession>
<proteinExistence type="predicted"/>
<comment type="caution">
    <text evidence="2">The sequence shown here is derived from an EMBL/GenBank/DDBJ whole genome shotgun (WGS) entry which is preliminary data.</text>
</comment>
<dbReference type="PANTHER" id="PTHR30024">
    <property type="entry name" value="ALIPHATIC SULFONATES-BINDING PROTEIN-RELATED"/>
    <property type="match status" value="1"/>
</dbReference>
<feature type="domain" description="SsuA/THI5-like" evidence="1">
    <location>
        <begin position="80"/>
        <end position="262"/>
    </location>
</feature>
<dbReference type="PROSITE" id="PS51318">
    <property type="entry name" value="TAT"/>
    <property type="match status" value="1"/>
</dbReference>